<gene>
    <name evidence="1" type="ORF">ASEP1449_LOCUS7554</name>
</gene>
<dbReference type="EMBL" id="HBHQ01011285">
    <property type="protein sequence ID" value="CAD9815728.1"/>
    <property type="molecule type" value="Transcribed_RNA"/>
</dbReference>
<name>A0A7S2UCX0_9STRA</name>
<proteinExistence type="predicted"/>
<protein>
    <submittedName>
        <fullName evidence="1">Uncharacterized protein</fullName>
    </submittedName>
</protein>
<accession>A0A7S2UCX0</accession>
<reference evidence="1" key="1">
    <citation type="submission" date="2021-01" db="EMBL/GenBank/DDBJ databases">
        <authorList>
            <person name="Corre E."/>
            <person name="Pelletier E."/>
            <person name="Niang G."/>
            <person name="Scheremetjew M."/>
            <person name="Finn R."/>
            <person name="Kale V."/>
            <person name="Holt S."/>
            <person name="Cochrane G."/>
            <person name="Meng A."/>
            <person name="Brown T."/>
            <person name="Cohen L."/>
        </authorList>
    </citation>
    <scope>NUCLEOTIDE SEQUENCE</scope>
    <source>
        <strain evidence="1">CCMP2084</strain>
    </source>
</reference>
<sequence>MKGRSQEASIAARKLFAYLESRFGGLASVLDKGPRAEVIIQENGILKSSHLDRLVRHEAAAVHIKQFCDPVIAKKLGSQLTEEAHRCGSRNWKVSTNRGLESSDVTTLGAHPPYNVASSSGKKKDVDNYFEGVQTELRNRRQGHDSLWPLDKFRLELDEAWPEGAGLARETGGKKRPFSGGLPRVMLGPTRWKKGFIHVDEMGPLHPSRGLFSANIYLQLPDDTDASSGALHVWPLGIRSRWDWYKNALLLSGLSMQDPEMQVRLRSELLEPQIIHVEPGDLVLLCVQRPHAAVGFKTGTRVSLQCFFQHNGPDERLLIDS</sequence>
<dbReference type="AlphaFoldDB" id="A0A7S2UCX0"/>
<evidence type="ECO:0000313" key="1">
    <source>
        <dbReference type="EMBL" id="CAD9815728.1"/>
    </source>
</evidence>
<organism evidence="1">
    <name type="scientific">Attheya septentrionalis</name>
    <dbReference type="NCBI Taxonomy" id="420275"/>
    <lineage>
        <taxon>Eukaryota</taxon>
        <taxon>Sar</taxon>
        <taxon>Stramenopiles</taxon>
        <taxon>Ochrophyta</taxon>
        <taxon>Bacillariophyta</taxon>
        <taxon>Coscinodiscophyceae</taxon>
        <taxon>Chaetocerotophycidae</taxon>
        <taxon>Chaetocerotales</taxon>
        <taxon>Attheyaceae</taxon>
        <taxon>Attheya</taxon>
    </lineage>
</organism>